<name>A0A382A0J6_9ZZZZ</name>
<feature type="non-terminal residue" evidence="2">
    <location>
        <position position="1"/>
    </location>
</feature>
<sequence length="565" mass="65521">NHIELIRINFGLVAFKMNICYSSITNNFQLMACFMMSTHRFLYFSLLFLIFSFGNLYAQDSDTSKRPFYQYKGNYGEEVVAKKSKFKSAFGYNLIDMGRNWSPIEIDIIHAAFEQLPPGFHKIPTLKNLYRLNNIVLNAENAPADDIPAATLPSFTTIYENISESYRVFVEKQELRVELYNPLFHEDRIDLINIIQHEMAHAFDFSKGFLSFSDEWISLTKFKVLHIFALDGVQDSDSLYSLVDNPKINNYAPTARRNISTYSRQNPQEDFANSVTAYIHYPYFRYTHSARYEFLKKNVFEGKEYFPNDSSINSFEEKINSDIEKSLNSGAWVEVRAILVELGRGYFPEIEKKIIRRIKRALGVMSVSREKDITLSLATCYLMQPEGLELRKNLIRSHRISVKEVLSEPQCFRYARDTFEKQLSKWAPSNLYFFQDGGNSFIQFVDPVLAAAHVRGFDTEYVWKIFFEGEGRILLAEGSSVWEKGGNGSIEINLNKSSTRDFEFPEGKILRIELMAKRTHPINFKSFESERTGARFIVQPWFSYIGRNPPNISVTFPMNVLKNVH</sequence>
<keyword evidence="1" id="KW-1133">Transmembrane helix</keyword>
<feature type="transmembrane region" description="Helical" evidence="1">
    <location>
        <begin position="41"/>
        <end position="58"/>
    </location>
</feature>
<accession>A0A382A0J6</accession>
<evidence type="ECO:0000313" key="2">
    <source>
        <dbReference type="EMBL" id="SVA95058.1"/>
    </source>
</evidence>
<keyword evidence="1" id="KW-0472">Membrane</keyword>
<dbReference type="SUPFAM" id="SSF55486">
    <property type="entry name" value="Metalloproteases ('zincins'), catalytic domain"/>
    <property type="match status" value="1"/>
</dbReference>
<keyword evidence="1" id="KW-0812">Transmembrane</keyword>
<gene>
    <name evidence="2" type="ORF">METZ01_LOCUS147912</name>
</gene>
<protein>
    <submittedName>
        <fullName evidence="2">Uncharacterized protein</fullName>
    </submittedName>
</protein>
<proteinExistence type="predicted"/>
<organism evidence="2">
    <name type="scientific">marine metagenome</name>
    <dbReference type="NCBI Taxonomy" id="408172"/>
    <lineage>
        <taxon>unclassified sequences</taxon>
        <taxon>metagenomes</taxon>
        <taxon>ecological metagenomes</taxon>
    </lineage>
</organism>
<dbReference type="AlphaFoldDB" id="A0A382A0J6"/>
<reference evidence="2" key="1">
    <citation type="submission" date="2018-05" db="EMBL/GenBank/DDBJ databases">
        <authorList>
            <person name="Lanie J.A."/>
            <person name="Ng W.-L."/>
            <person name="Kazmierczak K.M."/>
            <person name="Andrzejewski T.M."/>
            <person name="Davidsen T.M."/>
            <person name="Wayne K.J."/>
            <person name="Tettelin H."/>
            <person name="Glass J.I."/>
            <person name="Rusch D."/>
            <person name="Podicherti R."/>
            <person name="Tsui H.-C.T."/>
            <person name="Winkler M.E."/>
        </authorList>
    </citation>
    <scope>NUCLEOTIDE SEQUENCE</scope>
</reference>
<dbReference type="EMBL" id="UINC01023427">
    <property type="protein sequence ID" value="SVA95058.1"/>
    <property type="molecule type" value="Genomic_DNA"/>
</dbReference>
<evidence type="ECO:0000256" key="1">
    <source>
        <dbReference type="SAM" id="Phobius"/>
    </source>
</evidence>